<dbReference type="AlphaFoldDB" id="A0AAJ3RI57"/>
<evidence type="ECO:0000313" key="2">
    <source>
        <dbReference type="EMBL" id="PIK17629.1"/>
    </source>
</evidence>
<reference evidence="2 3" key="1">
    <citation type="submission" date="2017-11" db="EMBL/GenBank/DDBJ databases">
        <title>Genome sequencing of Prevotella intermedia KCOM 1101.</title>
        <authorList>
            <person name="Kook J.-K."/>
            <person name="Park S.-N."/>
            <person name="Lim Y.K."/>
        </authorList>
    </citation>
    <scope>NUCLEOTIDE SEQUENCE [LARGE SCALE GENOMIC DNA]</scope>
    <source>
        <strain evidence="2 3">KCOM 1101</strain>
    </source>
</reference>
<evidence type="ECO:0000256" key="1">
    <source>
        <dbReference type="SAM" id="Phobius"/>
    </source>
</evidence>
<accession>A0AAJ3RI57</accession>
<comment type="caution">
    <text evidence="2">The sequence shown here is derived from an EMBL/GenBank/DDBJ whole genome shotgun (WGS) entry which is preliminary data.</text>
</comment>
<proteinExistence type="predicted"/>
<dbReference type="EMBL" id="PEKM01000001">
    <property type="protein sequence ID" value="PIK17629.1"/>
    <property type="molecule type" value="Genomic_DNA"/>
</dbReference>
<organism evidence="2 3">
    <name type="scientific">Prevotella intermedia</name>
    <dbReference type="NCBI Taxonomy" id="28131"/>
    <lineage>
        <taxon>Bacteria</taxon>
        <taxon>Pseudomonadati</taxon>
        <taxon>Bacteroidota</taxon>
        <taxon>Bacteroidia</taxon>
        <taxon>Bacteroidales</taxon>
        <taxon>Prevotellaceae</taxon>
        <taxon>Prevotella</taxon>
    </lineage>
</organism>
<sequence>MQRYKYSNNHLTFLQLFAENVSLIGVFCHFTAIFRFYTLYIRAFSEWVNFYNRYVYVALKRYKQDGVAWVVSSIFYTFAKYLMQ</sequence>
<gene>
    <name evidence="2" type="ORF">CTI16_00175</name>
</gene>
<evidence type="ECO:0000313" key="3">
    <source>
        <dbReference type="Proteomes" id="UP000229111"/>
    </source>
</evidence>
<feature type="transmembrane region" description="Helical" evidence="1">
    <location>
        <begin position="21"/>
        <end position="41"/>
    </location>
</feature>
<keyword evidence="1" id="KW-0812">Transmembrane</keyword>
<feature type="transmembrane region" description="Helical" evidence="1">
    <location>
        <begin position="66"/>
        <end position="83"/>
    </location>
</feature>
<name>A0AAJ3RI57_PREIN</name>
<keyword evidence="1" id="KW-1133">Transmembrane helix</keyword>
<dbReference type="Proteomes" id="UP000229111">
    <property type="component" value="Unassembled WGS sequence"/>
</dbReference>
<keyword evidence="1" id="KW-0472">Membrane</keyword>
<protein>
    <submittedName>
        <fullName evidence="2">Uncharacterized protein</fullName>
    </submittedName>
</protein>